<dbReference type="InterPro" id="IPR044725">
    <property type="entry name" value="CBSX3_CBS_dom"/>
</dbReference>
<gene>
    <name evidence="4" type="ORF">JQ619_14230</name>
</gene>
<dbReference type="Proteomes" id="UP001314635">
    <property type="component" value="Unassembled WGS sequence"/>
</dbReference>
<evidence type="ECO:0000313" key="4">
    <source>
        <dbReference type="EMBL" id="MBR1136929.1"/>
    </source>
</evidence>
<name>A0ABS5G796_9BRAD</name>
<dbReference type="InterPro" id="IPR051257">
    <property type="entry name" value="Diverse_CBS-Domain"/>
</dbReference>
<comment type="caution">
    <text evidence="4">The sequence shown here is derived from an EMBL/GenBank/DDBJ whole genome shotgun (WGS) entry which is preliminary data.</text>
</comment>
<dbReference type="SUPFAM" id="SSF54631">
    <property type="entry name" value="CBS-domain pair"/>
    <property type="match status" value="1"/>
</dbReference>
<proteinExistence type="predicted"/>
<feature type="domain" description="CBS" evidence="3">
    <location>
        <begin position="76"/>
        <end position="133"/>
    </location>
</feature>
<dbReference type="PROSITE" id="PS51371">
    <property type="entry name" value="CBS"/>
    <property type="match status" value="2"/>
</dbReference>
<feature type="domain" description="CBS" evidence="3">
    <location>
        <begin position="9"/>
        <end position="67"/>
    </location>
</feature>
<organism evidence="4 5">
    <name type="scientific">Bradyrhizobium denitrificans</name>
    <dbReference type="NCBI Taxonomy" id="2734912"/>
    <lineage>
        <taxon>Bacteria</taxon>
        <taxon>Pseudomonadati</taxon>
        <taxon>Pseudomonadota</taxon>
        <taxon>Alphaproteobacteria</taxon>
        <taxon>Hyphomicrobiales</taxon>
        <taxon>Nitrobacteraceae</taxon>
        <taxon>Bradyrhizobium</taxon>
    </lineage>
</organism>
<reference evidence="5" key="1">
    <citation type="journal article" date="2021" name="ISME J.">
        <title>Evolutionary origin and ecological implication of a unique nif island in free-living Bradyrhizobium lineages.</title>
        <authorList>
            <person name="Tao J."/>
        </authorList>
    </citation>
    <scope>NUCLEOTIDE SEQUENCE [LARGE SCALE GENOMIC DNA]</scope>
    <source>
        <strain evidence="5">SZCCT0094</strain>
    </source>
</reference>
<evidence type="ECO:0000256" key="1">
    <source>
        <dbReference type="ARBA" id="ARBA00023122"/>
    </source>
</evidence>
<evidence type="ECO:0000259" key="3">
    <source>
        <dbReference type="PROSITE" id="PS51371"/>
    </source>
</evidence>
<dbReference type="Pfam" id="PF00571">
    <property type="entry name" value="CBS"/>
    <property type="match status" value="2"/>
</dbReference>
<dbReference type="InterPro" id="IPR000644">
    <property type="entry name" value="CBS_dom"/>
</dbReference>
<dbReference type="CDD" id="cd04623">
    <property type="entry name" value="CBS_pair_bac_euk"/>
    <property type="match status" value="1"/>
</dbReference>
<dbReference type="EMBL" id="JAFCLK010000012">
    <property type="protein sequence ID" value="MBR1136929.1"/>
    <property type="molecule type" value="Genomic_DNA"/>
</dbReference>
<dbReference type="PANTHER" id="PTHR43080:SF2">
    <property type="entry name" value="CBS DOMAIN-CONTAINING PROTEIN"/>
    <property type="match status" value="1"/>
</dbReference>
<dbReference type="RefSeq" id="WP_172236810.1">
    <property type="nucleotide sequence ID" value="NZ_JABFDP010000012.1"/>
</dbReference>
<protein>
    <submittedName>
        <fullName evidence="4">CBS domain-containing protein</fullName>
    </submittedName>
</protein>
<dbReference type="Gene3D" id="3.10.580.10">
    <property type="entry name" value="CBS-domain"/>
    <property type="match status" value="1"/>
</dbReference>
<keyword evidence="1 2" id="KW-0129">CBS domain</keyword>
<keyword evidence="5" id="KW-1185">Reference proteome</keyword>
<sequence>MTTVRNALAQKSDALIHVRSRDMVVEALQKMRDNRVRSVLVIDDGVLVGIVTQGDCAIKVLLPGLDAKQTQVGQVMTANPVTVRLDHPLDGCMAMMSQRGFRHLPVLDAGKVVGVISIGDVVKNIIRDLEHNVDDLMGFIMKDGPGG</sequence>
<accession>A0ABS5G796</accession>
<evidence type="ECO:0000313" key="5">
    <source>
        <dbReference type="Proteomes" id="UP001314635"/>
    </source>
</evidence>
<dbReference type="SMART" id="SM00116">
    <property type="entry name" value="CBS"/>
    <property type="match status" value="2"/>
</dbReference>
<dbReference type="PANTHER" id="PTHR43080">
    <property type="entry name" value="CBS DOMAIN-CONTAINING PROTEIN CBSX3, MITOCHONDRIAL"/>
    <property type="match status" value="1"/>
</dbReference>
<dbReference type="InterPro" id="IPR046342">
    <property type="entry name" value="CBS_dom_sf"/>
</dbReference>
<evidence type="ECO:0000256" key="2">
    <source>
        <dbReference type="PROSITE-ProRule" id="PRU00703"/>
    </source>
</evidence>